<feature type="compositionally biased region" description="Basic residues" evidence="1">
    <location>
        <begin position="128"/>
        <end position="142"/>
    </location>
</feature>
<feature type="compositionally biased region" description="Low complexity" evidence="1">
    <location>
        <begin position="179"/>
        <end position="201"/>
    </location>
</feature>
<evidence type="ECO:0000313" key="2">
    <source>
        <dbReference type="EMBL" id="OLQ10867.1"/>
    </source>
</evidence>
<name>A0A1Q9ETY6_SYMMI</name>
<gene>
    <name evidence="2" type="ORF">AK812_SmicGene5392</name>
</gene>
<organism evidence="2 3">
    <name type="scientific">Symbiodinium microadriaticum</name>
    <name type="common">Dinoflagellate</name>
    <name type="synonym">Zooxanthella microadriatica</name>
    <dbReference type="NCBI Taxonomy" id="2951"/>
    <lineage>
        <taxon>Eukaryota</taxon>
        <taxon>Sar</taxon>
        <taxon>Alveolata</taxon>
        <taxon>Dinophyceae</taxon>
        <taxon>Suessiales</taxon>
        <taxon>Symbiodiniaceae</taxon>
        <taxon>Symbiodinium</taxon>
    </lineage>
</organism>
<feature type="compositionally biased region" description="Low complexity" evidence="1">
    <location>
        <begin position="35"/>
        <end position="45"/>
    </location>
</feature>
<evidence type="ECO:0000313" key="3">
    <source>
        <dbReference type="Proteomes" id="UP000186817"/>
    </source>
</evidence>
<evidence type="ECO:0000256" key="1">
    <source>
        <dbReference type="SAM" id="MobiDB-lite"/>
    </source>
</evidence>
<reference evidence="2 3" key="1">
    <citation type="submission" date="2016-02" db="EMBL/GenBank/DDBJ databases">
        <title>Genome analysis of coral dinoflagellate symbionts highlights evolutionary adaptations to a symbiotic lifestyle.</title>
        <authorList>
            <person name="Aranda M."/>
            <person name="Li Y."/>
            <person name="Liew Y.J."/>
            <person name="Baumgarten S."/>
            <person name="Simakov O."/>
            <person name="Wilson M."/>
            <person name="Piel J."/>
            <person name="Ashoor H."/>
            <person name="Bougouffa S."/>
            <person name="Bajic V.B."/>
            <person name="Ryu T."/>
            <person name="Ravasi T."/>
            <person name="Bayer T."/>
            <person name="Micklem G."/>
            <person name="Kim H."/>
            <person name="Bhak J."/>
            <person name="Lajeunesse T.C."/>
            <person name="Voolstra C.R."/>
        </authorList>
    </citation>
    <scope>NUCLEOTIDE SEQUENCE [LARGE SCALE GENOMIC DNA]</scope>
    <source>
        <strain evidence="2 3">CCMP2467</strain>
    </source>
</reference>
<feature type="region of interest" description="Disordered" evidence="1">
    <location>
        <begin position="1"/>
        <end position="313"/>
    </location>
</feature>
<proteinExistence type="predicted"/>
<dbReference type="AlphaFoldDB" id="A0A1Q9ETY6"/>
<protein>
    <submittedName>
        <fullName evidence="2">Uncharacterized protein</fullName>
    </submittedName>
</protein>
<keyword evidence="3" id="KW-1185">Reference proteome</keyword>
<sequence>MCLAPVRAATAGREGEIVTRSGDHQAGSHRQGCHPPGALLELLLRGPRRPDDGRRPKGSRLAKRSHVARGEVSSPAGEATGVGAGAGGRQSRSAHRRGCGCDQPTLIGARTRTATGSGAERDKEILLKRRPNWTTRFRHRHTAGAVDHDDLGLLQGPGREANRGDKDRRSLEWPPPSKRNASPPRSAKSPPRPARSPVKSRGPSPTKPRQRSEGEPGTGAEASPQKALPAPAPTPPAQPTAQIDSQKEAQPPPSKGPAARNDLGTAPKEKVAKAAGAEEDEYEYESTSSSSVDARRPKPQKEDRRHGPRAEDSWPYLPTAAAVAPLVAAAMTSSMTPSPGYGPPGNFNPLGYNGAYANWNWGQQMYPSMQASDPVRFSANTDGGRSDQDLGALAGGPHGIPRSLVRSHPDVIFTDAKEPHKKFVERLPRDSLMHEIVRYYEPAEIRARSDVIIVKSALSRNAEDLLSIAKADQPEPVTDANTLFNRLHAFFMALEYLNAPCRCSG</sequence>
<feature type="compositionally biased region" description="Basic and acidic residues" evidence="1">
    <location>
        <begin position="13"/>
        <end position="23"/>
    </location>
</feature>
<comment type="caution">
    <text evidence="2">The sequence shown here is derived from an EMBL/GenBank/DDBJ whole genome shotgun (WGS) entry which is preliminary data.</text>
</comment>
<feature type="compositionally biased region" description="Basic and acidic residues" evidence="1">
    <location>
        <begin position="293"/>
        <end position="312"/>
    </location>
</feature>
<dbReference type="OrthoDB" id="435086at2759"/>
<dbReference type="Proteomes" id="UP000186817">
    <property type="component" value="Unassembled WGS sequence"/>
</dbReference>
<feature type="compositionally biased region" description="Basic and acidic residues" evidence="1">
    <location>
        <begin position="160"/>
        <end position="171"/>
    </location>
</feature>
<dbReference type="EMBL" id="LSRX01000070">
    <property type="protein sequence ID" value="OLQ10867.1"/>
    <property type="molecule type" value="Genomic_DNA"/>
</dbReference>
<feature type="compositionally biased region" description="Basic residues" evidence="1">
    <location>
        <begin position="56"/>
        <end position="67"/>
    </location>
</feature>
<accession>A0A1Q9ETY6</accession>
<feature type="region of interest" description="Disordered" evidence="1">
    <location>
        <begin position="379"/>
        <end position="399"/>
    </location>
</feature>